<dbReference type="SUPFAM" id="SSF53850">
    <property type="entry name" value="Periplasmic binding protein-like II"/>
    <property type="match status" value="1"/>
</dbReference>
<gene>
    <name evidence="4" type="ORF">EZS26_001092</name>
</gene>
<keyword evidence="2" id="KW-0472">Membrane</keyword>
<evidence type="ECO:0000259" key="3">
    <source>
        <dbReference type="SMART" id="SM00062"/>
    </source>
</evidence>
<protein>
    <submittedName>
        <fullName evidence="4">Membrane-bound lytic murein transglycosylase F</fullName>
        <ecNumber evidence="4">4.2.2.-</ecNumber>
    </submittedName>
</protein>
<dbReference type="CDD" id="cd01009">
    <property type="entry name" value="PBP2_YfhD_N"/>
    <property type="match status" value="1"/>
</dbReference>
<dbReference type="AlphaFoldDB" id="A0A5M8P289"/>
<keyword evidence="2" id="KW-0812">Transmembrane</keyword>
<accession>A0A5M8P289</accession>
<dbReference type="Gene3D" id="3.40.190.10">
    <property type="entry name" value="Periplasmic binding protein-like II"/>
    <property type="match status" value="2"/>
</dbReference>
<name>A0A5M8P289_9BACT</name>
<feature type="transmembrane region" description="Helical" evidence="2">
    <location>
        <begin position="9"/>
        <end position="27"/>
    </location>
</feature>
<dbReference type="Pfam" id="PF00497">
    <property type="entry name" value="SBP_bac_3"/>
    <property type="match status" value="1"/>
</dbReference>
<evidence type="ECO:0000313" key="5">
    <source>
        <dbReference type="Proteomes" id="UP000324575"/>
    </source>
</evidence>
<dbReference type="InterPro" id="IPR001638">
    <property type="entry name" value="Solute-binding_3/MltF_N"/>
</dbReference>
<dbReference type="EC" id="4.2.2.-" evidence="4"/>
<dbReference type="Proteomes" id="UP000324575">
    <property type="component" value="Unassembled WGS sequence"/>
</dbReference>
<feature type="domain" description="Solute-binding protein family 3/N-terminal" evidence="3">
    <location>
        <begin position="44"/>
        <end position="260"/>
    </location>
</feature>
<evidence type="ECO:0000313" key="4">
    <source>
        <dbReference type="EMBL" id="KAA6302585.1"/>
    </source>
</evidence>
<evidence type="ECO:0000256" key="1">
    <source>
        <dbReference type="ARBA" id="ARBA00022729"/>
    </source>
</evidence>
<reference evidence="4 5" key="1">
    <citation type="submission" date="2019-03" db="EMBL/GenBank/DDBJ databases">
        <title>Single cell metagenomics reveals metabolic interactions within the superorganism composed of flagellate Streblomastix strix and complex community of Bacteroidetes bacteria on its surface.</title>
        <authorList>
            <person name="Treitli S.C."/>
            <person name="Kolisko M."/>
            <person name="Husnik F."/>
            <person name="Keeling P."/>
            <person name="Hampl V."/>
        </authorList>
    </citation>
    <scope>NUCLEOTIDE SEQUENCE [LARGE SCALE GENOMIC DNA]</scope>
    <source>
        <strain evidence="4">St1</strain>
    </source>
</reference>
<dbReference type="PANTHER" id="PTHR35936:SF19">
    <property type="entry name" value="AMINO-ACID-BINDING PROTEIN YXEM-RELATED"/>
    <property type="match status" value="1"/>
</dbReference>
<organism evidence="4 5">
    <name type="scientific">Candidatus Ordinivivax streblomastigis</name>
    <dbReference type="NCBI Taxonomy" id="2540710"/>
    <lineage>
        <taxon>Bacteria</taxon>
        <taxon>Pseudomonadati</taxon>
        <taxon>Bacteroidota</taxon>
        <taxon>Bacteroidia</taxon>
        <taxon>Bacteroidales</taxon>
        <taxon>Candidatus Ordinivivax</taxon>
    </lineage>
</organism>
<dbReference type="PANTHER" id="PTHR35936">
    <property type="entry name" value="MEMBRANE-BOUND LYTIC MUREIN TRANSGLYCOSYLASE F"/>
    <property type="match status" value="1"/>
</dbReference>
<keyword evidence="1" id="KW-0732">Signal</keyword>
<dbReference type="SMART" id="SM00062">
    <property type="entry name" value="PBPb"/>
    <property type="match status" value="1"/>
</dbReference>
<evidence type="ECO:0000256" key="2">
    <source>
        <dbReference type="SAM" id="Phobius"/>
    </source>
</evidence>
<dbReference type="EMBL" id="SNRX01000006">
    <property type="protein sequence ID" value="KAA6302585.1"/>
    <property type="molecule type" value="Genomic_DNA"/>
</dbReference>
<keyword evidence="4" id="KW-0456">Lyase</keyword>
<dbReference type="GO" id="GO:0016829">
    <property type="term" value="F:lyase activity"/>
    <property type="evidence" value="ECO:0007669"/>
    <property type="project" value="UniProtKB-KW"/>
</dbReference>
<keyword evidence="2" id="KW-1133">Transmembrane helix</keyword>
<proteinExistence type="predicted"/>
<comment type="caution">
    <text evidence="4">The sequence shown here is derived from an EMBL/GenBank/DDBJ whole genome shotgun (WGS) entry which is preliminary data.</text>
</comment>
<sequence length="262" mass="29714">MNLTTKKRLVAGGIMILFATIIFVYFHDKPLPVRDYSEIQDQGVLNIVTEYNSIGYYVSGDSIAGLQYKLCRYIEQRSGLKVHLSLENNLETSIQKLQQNVYDVIAMNIPITTEIKKEVAFTVPITQNKQVLVQRLLNANDTTPLIRNQMDLAGKTLYVPKNSPNLLRLHNLSEEIAAPIYIKETTEYAQEQLLYMVAYQEIDYAVVDKGIAQKNIQSFPNIDIQTDISFTQLQAWAVRKDSPVLLDSLNVWLSGRSTVIGL</sequence>